<dbReference type="AlphaFoldDB" id="A0AAJ8BNH0"/>
<reference evidence="1" key="1">
    <citation type="submission" date="2025-02" db="EMBL/GenBank/DDBJ databases">
        <authorList>
            <consortium name="NCBI Genome Project"/>
        </authorList>
    </citation>
    <scope>NUCLEOTIDE SEQUENCE</scope>
</reference>
<protein>
    <submittedName>
        <fullName evidence="1">Uncharacterized protein</fullName>
    </submittedName>
</protein>
<evidence type="ECO:0000313" key="1">
    <source>
        <dbReference type="RefSeq" id="XP_059600743.1"/>
    </source>
</evidence>
<dbReference type="RefSeq" id="XP_059600743.1">
    <property type="nucleotide sequence ID" value="XM_059747856.1"/>
</dbReference>
<dbReference type="KEGG" id="ang:An05g00580"/>
<name>A0AAJ8BNH0_ASPNG</name>
<sequence length="183" mass="21469">MAVPIIIIAVAPDCDRKDWACDTLEERPYPWLTTRLLPMHTPYMIRLSDSNNECFLPTRKKWEGDSHFKVPFFSILIGKRLLRISPALHTKLLLTTIYLTWVGAWETTWNPLDSYLVARSGLKLRAKRYPSVWFVFLVCLGCESMQCYLDALNAYLPINYLKRSYLGERIRIPHHPAIPWLRF</sequence>
<gene>
    <name evidence="1" type="ORF">An05g00580</name>
</gene>
<accession>A0AAJ8BNH0</accession>
<proteinExistence type="predicted"/>
<reference evidence="1" key="2">
    <citation type="submission" date="2025-08" db="UniProtKB">
        <authorList>
            <consortium name="RefSeq"/>
        </authorList>
    </citation>
    <scope>IDENTIFICATION</scope>
</reference>
<dbReference type="GeneID" id="84591099"/>
<organism evidence="1">
    <name type="scientific">Aspergillus niger</name>
    <dbReference type="NCBI Taxonomy" id="5061"/>
    <lineage>
        <taxon>Eukaryota</taxon>
        <taxon>Fungi</taxon>
        <taxon>Dikarya</taxon>
        <taxon>Ascomycota</taxon>
        <taxon>Pezizomycotina</taxon>
        <taxon>Eurotiomycetes</taxon>
        <taxon>Eurotiomycetidae</taxon>
        <taxon>Eurotiales</taxon>
        <taxon>Aspergillaceae</taxon>
        <taxon>Aspergillus</taxon>
        <taxon>Aspergillus subgen. Circumdati</taxon>
    </lineage>
</organism>
<dbReference type="VEuPathDB" id="FungiDB:An05g00580"/>